<dbReference type="RefSeq" id="WP_209996858.1">
    <property type="nucleotide sequence ID" value="NZ_BAAAJY010000003.1"/>
</dbReference>
<dbReference type="CDD" id="cd04301">
    <property type="entry name" value="NAT_SF"/>
    <property type="match status" value="1"/>
</dbReference>
<proteinExistence type="predicted"/>
<dbReference type="EMBL" id="JAGIOF010000001">
    <property type="protein sequence ID" value="MBP2385882.1"/>
    <property type="molecule type" value="Genomic_DNA"/>
</dbReference>
<dbReference type="InterPro" id="IPR016181">
    <property type="entry name" value="Acyl_CoA_acyltransferase"/>
</dbReference>
<dbReference type="Pfam" id="PF00583">
    <property type="entry name" value="Acetyltransf_1"/>
    <property type="match status" value="1"/>
</dbReference>
<protein>
    <submittedName>
        <fullName evidence="2">RimJ/RimL family protein N-acetyltransferase</fullName>
    </submittedName>
</protein>
<keyword evidence="3" id="KW-1185">Reference proteome</keyword>
<feature type="domain" description="N-acetyltransferase" evidence="1">
    <location>
        <begin position="114"/>
        <end position="252"/>
    </location>
</feature>
<dbReference type="SUPFAM" id="SSF55729">
    <property type="entry name" value="Acyl-CoA N-acyltransferases (Nat)"/>
    <property type="match status" value="1"/>
</dbReference>
<dbReference type="Proteomes" id="UP001296993">
    <property type="component" value="Unassembled WGS sequence"/>
</dbReference>
<dbReference type="InterPro" id="IPR000182">
    <property type="entry name" value="GNAT_dom"/>
</dbReference>
<sequence>MQHFHPLVRDFWQGPFDGKRVHHSTHLSIILNETLDESERITVLKTAGDGRTAVAMRPEVAAQFSEVLASTGKLDANALLARFVEEGIILHGADNIYYLSEDSREPLFSEPTPSDIRQLSEHDAAQFAEFQAGVSEQDLDDAQVELDDWAVFGVIDANGRILSAGSMYPWQQDSKLADIGVLTLAEARGRGHARRLVRAMCRHALNQGYEPQYRCQLDNVASNILAGASGLTLFGQWQIVTPEIETGGSEAS</sequence>
<evidence type="ECO:0000313" key="2">
    <source>
        <dbReference type="EMBL" id="MBP2385882.1"/>
    </source>
</evidence>
<organism evidence="2 3">
    <name type="scientific">Paeniglutamicibacter kerguelensis</name>
    <dbReference type="NCBI Taxonomy" id="254788"/>
    <lineage>
        <taxon>Bacteria</taxon>
        <taxon>Bacillati</taxon>
        <taxon>Actinomycetota</taxon>
        <taxon>Actinomycetes</taxon>
        <taxon>Micrococcales</taxon>
        <taxon>Micrococcaceae</taxon>
        <taxon>Paeniglutamicibacter</taxon>
    </lineage>
</organism>
<dbReference type="Gene3D" id="3.40.630.30">
    <property type="match status" value="1"/>
</dbReference>
<evidence type="ECO:0000313" key="3">
    <source>
        <dbReference type="Proteomes" id="UP001296993"/>
    </source>
</evidence>
<dbReference type="PROSITE" id="PS51186">
    <property type="entry name" value="GNAT"/>
    <property type="match status" value="1"/>
</dbReference>
<gene>
    <name evidence="2" type="ORF">JOF47_001393</name>
</gene>
<comment type="caution">
    <text evidence="2">The sequence shown here is derived from an EMBL/GenBank/DDBJ whole genome shotgun (WGS) entry which is preliminary data.</text>
</comment>
<reference evidence="2 3" key="1">
    <citation type="submission" date="2021-03" db="EMBL/GenBank/DDBJ databases">
        <title>Sequencing the genomes of 1000 actinobacteria strains.</title>
        <authorList>
            <person name="Klenk H.-P."/>
        </authorList>
    </citation>
    <scope>NUCLEOTIDE SEQUENCE [LARGE SCALE GENOMIC DNA]</scope>
    <source>
        <strain evidence="2 3">DSM 15797</strain>
    </source>
</reference>
<evidence type="ECO:0000259" key="1">
    <source>
        <dbReference type="PROSITE" id="PS51186"/>
    </source>
</evidence>
<accession>A0ABS4XBN2</accession>
<name>A0ABS4XBN2_9MICC</name>